<keyword evidence="9 12" id="KW-1133">Transmembrane helix</keyword>
<evidence type="ECO:0000256" key="12">
    <source>
        <dbReference type="SAM" id="Phobius"/>
    </source>
</evidence>
<keyword evidence="3" id="KW-1003">Cell membrane</keyword>
<keyword evidence="10" id="KW-0482">Metalloprotease</keyword>
<evidence type="ECO:0000256" key="3">
    <source>
        <dbReference type="ARBA" id="ARBA00022475"/>
    </source>
</evidence>
<evidence type="ECO:0000256" key="10">
    <source>
        <dbReference type="ARBA" id="ARBA00023049"/>
    </source>
</evidence>
<feature type="transmembrane region" description="Helical" evidence="12">
    <location>
        <begin position="12"/>
        <end position="37"/>
    </location>
</feature>
<evidence type="ECO:0000256" key="6">
    <source>
        <dbReference type="ARBA" id="ARBA00022723"/>
    </source>
</evidence>
<evidence type="ECO:0000256" key="9">
    <source>
        <dbReference type="ARBA" id="ARBA00022989"/>
    </source>
</evidence>
<dbReference type="Pfam" id="PF01435">
    <property type="entry name" value="Peptidase_M48"/>
    <property type="match status" value="1"/>
</dbReference>
<evidence type="ECO:0000256" key="11">
    <source>
        <dbReference type="ARBA" id="ARBA00023136"/>
    </source>
</evidence>
<protein>
    <recommendedName>
        <fullName evidence="13">Peptidase M48 domain-containing protein</fullName>
    </recommendedName>
</protein>
<reference evidence="15" key="1">
    <citation type="journal article" date="2022" name="Int. J. Syst. Evol. Microbiol.">
        <title>Anaeromyxobacter oryzae sp. nov., Anaeromyxobacter diazotrophicus sp. nov. and Anaeromyxobacter paludicola sp. nov., isolated from paddy soils.</title>
        <authorList>
            <person name="Itoh H."/>
            <person name="Xu Z."/>
            <person name="Mise K."/>
            <person name="Masuda Y."/>
            <person name="Ushijima N."/>
            <person name="Hayakawa C."/>
            <person name="Shiratori Y."/>
            <person name="Senoo K."/>
        </authorList>
    </citation>
    <scope>NUCLEOTIDE SEQUENCE [LARGE SCALE GENOMIC DNA]</scope>
    <source>
        <strain evidence="15">Red232</strain>
    </source>
</reference>
<keyword evidence="11 12" id="KW-0472">Membrane</keyword>
<dbReference type="Gene3D" id="3.30.2010.10">
    <property type="entry name" value="Metalloproteases ('zincins'), catalytic domain"/>
    <property type="match status" value="1"/>
</dbReference>
<keyword evidence="7" id="KW-0378">Hydrolase</keyword>
<feature type="domain" description="Peptidase M48" evidence="13">
    <location>
        <begin position="81"/>
        <end position="308"/>
    </location>
</feature>
<comment type="subcellular location">
    <subcellularLocation>
        <location evidence="2">Cell membrane</location>
        <topology evidence="2">Multi-pass membrane protein</topology>
    </subcellularLocation>
</comment>
<sequence>MPRAPSLAARALLALALLAGFYLAALAVAAALLWIPVSRWRGGAGLVPGDFLLAALAAFVVRGTFLVRAPRFEPPGPEVLPADQPELLALIRRVAARLGTSMPRHVYLVPDVNAYVAEVGGFLGFGARRVVGVGLGLLAVQTVSQLEGTLAHELGHHAGGDTRLGGLAYRTRAAIARVVESLDRTWISAPFRLYFVLYLRVTQGLSRQQELAADRCGAAVAGAAAQIAALERASRSGVLFGSFLAEEVQPLLECGHRPYNLYDGFRAYEEELAAQGRVARVEAALAGGQTDPYDSHPSLAERVTALRALGAATAPVDDRPARSLLANAERLERELTATLTARAAPGEHLEPVTWPDVAVRVFGPRLVEESRRHAARISRAYGGAATPDAALRALAATLARSHDEAAALVLEPDLAGVPADERGAYVEQIVGRALGALLGASLVDRGGTWRSEVGRPLEVMLGAEVVAPYEVAAEALAHRDALVETVLRPVDPA</sequence>
<evidence type="ECO:0000313" key="15">
    <source>
        <dbReference type="Proteomes" id="UP001162891"/>
    </source>
</evidence>
<dbReference type="CDD" id="cd07328">
    <property type="entry name" value="M48_Ste24p_like"/>
    <property type="match status" value="1"/>
</dbReference>
<gene>
    <name evidence="14" type="ORF">AMOR_44070</name>
</gene>
<dbReference type="InterPro" id="IPR050083">
    <property type="entry name" value="HtpX_protease"/>
</dbReference>
<evidence type="ECO:0000256" key="5">
    <source>
        <dbReference type="ARBA" id="ARBA00022692"/>
    </source>
</evidence>
<keyword evidence="5 12" id="KW-0812">Transmembrane</keyword>
<evidence type="ECO:0000256" key="1">
    <source>
        <dbReference type="ARBA" id="ARBA00001947"/>
    </source>
</evidence>
<dbReference type="PANTHER" id="PTHR43221:SF1">
    <property type="entry name" value="PROTEASE HTPX"/>
    <property type="match status" value="1"/>
</dbReference>
<dbReference type="Proteomes" id="UP001162891">
    <property type="component" value="Chromosome"/>
</dbReference>
<name>A0ABM7X0X9_9BACT</name>
<keyword evidence="6" id="KW-0479">Metal-binding</keyword>
<keyword evidence="15" id="KW-1185">Reference proteome</keyword>
<evidence type="ECO:0000313" key="14">
    <source>
        <dbReference type="EMBL" id="BDG05411.1"/>
    </source>
</evidence>
<comment type="cofactor">
    <cofactor evidence="1">
        <name>Zn(2+)</name>
        <dbReference type="ChEBI" id="CHEBI:29105"/>
    </cofactor>
</comment>
<evidence type="ECO:0000256" key="4">
    <source>
        <dbReference type="ARBA" id="ARBA00022670"/>
    </source>
</evidence>
<feature type="transmembrane region" description="Helical" evidence="12">
    <location>
        <begin position="43"/>
        <end position="61"/>
    </location>
</feature>
<organism evidence="14 15">
    <name type="scientific">Anaeromyxobacter oryzae</name>
    <dbReference type="NCBI Taxonomy" id="2918170"/>
    <lineage>
        <taxon>Bacteria</taxon>
        <taxon>Pseudomonadati</taxon>
        <taxon>Myxococcota</taxon>
        <taxon>Myxococcia</taxon>
        <taxon>Myxococcales</taxon>
        <taxon>Cystobacterineae</taxon>
        <taxon>Anaeromyxobacteraceae</taxon>
        <taxon>Anaeromyxobacter</taxon>
    </lineage>
</organism>
<evidence type="ECO:0000256" key="8">
    <source>
        <dbReference type="ARBA" id="ARBA00022833"/>
    </source>
</evidence>
<evidence type="ECO:0000256" key="2">
    <source>
        <dbReference type="ARBA" id="ARBA00004651"/>
    </source>
</evidence>
<dbReference type="RefSeq" id="WP_248354227.1">
    <property type="nucleotide sequence ID" value="NZ_AP025591.1"/>
</dbReference>
<evidence type="ECO:0000256" key="7">
    <source>
        <dbReference type="ARBA" id="ARBA00022801"/>
    </source>
</evidence>
<dbReference type="EMBL" id="AP025591">
    <property type="protein sequence ID" value="BDG05411.1"/>
    <property type="molecule type" value="Genomic_DNA"/>
</dbReference>
<keyword evidence="4" id="KW-0645">Protease</keyword>
<dbReference type="InterPro" id="IPR001915">
    <property type="entry name" value="Peptidase_M48"/>
</dbReference>
<evidence type="ECO:0000259" key="13">
    <source>
        <dbReference type="Pfam" id="PF01435"/>
    </source>
</evidence>
<proteinExistence type="predicted"/>
<accession>A0ABM7X0X9</accession>
<dbReference type="PANTHER" id="PTHR43221">
    <property type="entry name" value="PROTEASE HTPX"/>
    <property type="match status" value="1"/>
</dbReference>
<keyword evidence="8" id="KW-0862">Zinc</keyword>